<gene>
    <name evidence="2" type="ORF">FC21_GL000237</name>
</gene>
<feature type="transmembrane region" description="Helical" evidence="1">
    <location>
        <begin position="52"/>
        <end position="74"/>
    </location>
</feature>
<name>A0A0R1UNH0_9LACO</name>
<proteinExistence type="predicted"/>
<reference evidence="2 3" key="1">
    <citation type="journal article" date="2015" name="Genome Announc.">
        <title>Expanding the biotechnology potential of lactobacilli through comparative genomics of 213 strains and associated genera.</title>
        <authorList>
            <person name="Sun Z."/>
            <person name="Harris H.M."/>
            <person name="McCann A."/>
            <person name="Guo C."/>
            <person name="Argimon S."/>
            <person name="Zhang W."/>
            <person name="Yang X."/>
            <person name="Jeffery I.B."/>
            <person name="Cooney J.C."/>
            <person name="Kagawa T.F."/>
            <person name="Liu W."/>
            <person name="Song Y."/>
            <person name="Salvetti E."/>
            <person name="Wrobel A."/>
            <person name="Rasinkangas P."/>
            <person name="Parkhill J."/>
            <person name="Rea M.C."/>
            <person name="O'Sullivan O."/>
            <person name="Ritari J."/>
            <person name="Douillard F.P."/>
            <person name="Paul Ross R."/>
            <person name="Yang R."/>
            <person name="Briner A.E."/>
            <person name="Felis G.E."/>
            <person name="de Vos W.M."/>
            <person name="Barrangou R."/>
            <person name="Klaenhammer T.R."/>
            <person name="Caufield P.W."/>
            <person name="Cui Y."/>
            <person name="Zhang H."/>
            <person name="O'Toole P.W."/>
        </authorList>
    </citation>
    <scope>NUCLEOTIDE SEQUENCE [LARGE SCALE GENOMIC DNA]</scope>
    <source>
        <strain evidence="2 3">DSM 18793</strain>
    </source>
</reference>
<dbReference type="PATRIC" id="fig|1423742.4.peg.250"/>
<dbReference type="RefSeq" id="WP_054653249.1">
    <property type="nucleotide sequence ID" value="NZ_AZGC01000054.1"/>
</dbReference>
<dbReference type="EMBL" id="AZGC01000054">
    <property type="protein sequence ID" value="KRL92517.1"/>
    <property type="molecule type" value="Genomic_DNA"/>
</dbReference>
<protein>
    <submittedName>
        <fullName evidence="2">Uncharacterized protein</fullName>
    </submittedName>
</protein>
<sequence length="113" mass="11506">MKEAVDFTKEHKNANIGRAVTYSGAVVGTTFAAGEAIGATAAALGAAFTAPAWLAAGGVILATAAAGMAISAGAKQAYKHNFLGFRDGVNEIGDNFGNPKYYNSTTYPVGPKY</sequence>
<evidence type="ECO:0000313" key="3">
    <source>
        <dbReference type="Proteomes" id="UP000051084"/>
    </source>
</evidence>
<keyword evidence="1" id="KW-0472">Membrane</keyword>
<comment type="caution">
    <text evidence="2">The sequence shown here is derived from an EMBL/GenBank/DDBJ whole genome shotgun (WGS) entry which is preliminary data.</text>
</comment>
<dbReference type="AlphaFoldDB" id="A0A0R1UNH0"/>
<dbReference type="STRING" id="417373.GCA_001570685_00863"/>
<organism evidence="2 3">
    <name type="scientific">Limosilactobacillus equigenerosi DSM 18793 = JCM 14505</name>
    <dbReference type="NCBI Taxonomy" id="1423742"/>
    <lineage>
        <taxon>Bacteria</taxon>
        <taxon>Bacillati</taxon>
        <taxon>Bacillota</taxon>
        <taxon>Bacilli</taxon>
        <taxon>Lactobacillales</taxon>
        <taxon>Lactobacillaceae</taxon>
        <taxon>Limosilactobacillus</taxon>
    </lineage>
</organism>
<accession>A0A0R1UNH0</accession>
<feature type="transmembrane region" description="Helical" evidence="1">
    <location>
        <begin position="20"/>
        <end position="46"/>
    </location>
</feature>
<evidence type="ECO:0000313" key="2">
    <source>
        <dbReference type="EMBL" id="KRL92517.1"/>
    </source>
</evidence>
<evidence type="ECO:0000256" key="1">
    <source>
        <dbReference type="SAM" id="Phobius"/>
    </source>
</evidence>
<keyword evidence="3" id="KW-1185">Reference proteome</keyword>
<dbReference type="Proteomes" id="UP000051084">
    <property type="component" value="Unassembled WGS sequence"/>
</dbReference>
<keyword evidence="1" id="KW-1133">Transmembrane helix</keyword>
<keyword evidence="1" id="KW-0812">Transmembrane</keyword>